<dbReference type="InterPro" id="IPR029045">
    <property type="entry name" value="ClpP/crotonase-like_dom_sf"/>
</dbReference>
<dbReference type="Gene3D" id="3.90.226.10">
    <property type="entry name" value="2-enoyl-CoA Hydratase, Chain A, domain 1"/>
    <property type="match status" value="1"/>
</dbReference>
<evidence type="ECO:0000256" key="1">
    <source>
        <dbReference type="ARBA" id="ARBA00005254"/>
    </source>
</evidence>
<dbReference type="GO" id="GO:0003824">
    <property type="term" value="F:catalytic activity"/>
    <property type="evidence" value="ECO:0007669"/>
    <property type="project" value="UniProtKB-ARBA"/>
</dbReference>
<dbReference type="KEGG" id="sfy:GFH48_00580"/>
<reference evidence="2 3" key="1">
    <citation type="submission" date="2019-10" db="EMBL/GenBank/DDBJ databases">
        <title>A novel species.</title>
        <authorList>
            <person name="Gao J."/>
        </authorList>
    </citation>
    <scope>NUCLEOTIDE SEQUENCE [LARGE SCALE GENOMIC DNA]</scope>
    <source>
        <strain evidence="2 3">QMT-28</strain>
    </source>
</reference>
<evidence type="ECO:0008006" key="4">
    <source>
        <dbReference type="Google" id="ProtNLM"/>
    </source>
</evidence>
<name>A0A5Q0L4L2_9ACTN</name>
<protein>
    <recommendedName>
        <fullName evidence="4">Enoyl-CoA hydratase</fullName>
    </recommendedName>
</protein>
<organism evidence="2 3">
    <name type="scientific">Streptomyces fagopyri</name>
    <dbReference type="NCBI Taxonomy" id="2662397"/>
    <lineage>
        <taxon>Bacteria</taxon>
        <taxon>Bacillati</taxon>
        <taxon>Actinomycetota</taxon>
        <taxon>Actinomycetes</taxon>
        <taxon>Kitasatosporales</taxon>
        <taxon>Streptomycetaceae</taxon>
        <taxon>Streptomyces</taxon>
    </lineage>
</organism>
<dbReference type="SUPFAM" id="SSF52096">
    <property type="entry name" value="ClpP/crotonase"/>
    <property type="match status" value="1"/>
</dbReference>
<evidence type="ECO:0000313" key="2">
    <source>
        <dbReference type="EMBL" id="QFZ71965.1"/>
    </source>
</evidence>
<dbReference type="InterPro" id="IPR001753">
    <property type="entry name" value="Enoyl-CoA_hydra/iso"/>
</dbReference>
<comment type="similarity">
    <text evidence="1">Belongs to the enoyl-CoA hydratase/isomerase family.</text>
</comment>
<dbReference type="AlphaFoldDB" id="A0A5Q0L4L2"/>
<accession>A0A5Q0L4L2</accession>
<dbReference type="Proteomes" id="UP000326179">
    <property type="component" value="Chromosome"/>
</dbReference>
<dbReference type="PANTHER" id="PTHR43802:SF1">
    <property type="entry name" value="IP11341P-RELATED"/>
    <property type="match status" value="1"/>
</dbReference>
<dbReference type="EMBL" id="CP045643">
    <property type="protein sequence ID" value="QFZ71965.1"/>
    <property type="molecule type" value="Genomic_DNA"/>
</dbReference>
<proteinExistence type="inferred from homology"/>
<keyword evidence="3" id="KW-1185">Reference proteome</keyword>
<dbReference type="RefSeq" id="WP_153286332.1">
    <property type="nucleotide sequence ID" value="NZ_CP045643.1"/>
</dbReference>
<gene>
    <name evidence="2" type="ORF">GFH48_00580</name>
</gene>
<dbReference type="CDD" id="cd06558">
    <property type="entry name" value="crotonase-like"/>
    <property type="match status" value="1"/>
</dbReference>
<dbReference type="Pfam" id="PF00378">
    <property type="entry name" value="ECH_1"/>
    <property type="match status" value="1"/>
</dbReference>
<evidence type="ECO:0000313" key="3">
    <source>
        <dbReference type="Proteomes" id="UP000326179"/>
    </source>
</evidence>
<sequence length="145" mass="15816">MGRRLRRAGRAITLGFPPPFGGSQRLPRHIGRRRSLELTLTGDPIEAARSADLSLVNRVVPADILLDGARAPAERIIRHPASVVAAALSESFPRGPVRHRDTVGALSSTVTRPRAIRSARDRGHAIYLRLRGSCAAFRKQPGVHR</sequence>
<dbReference type="PANTHER" id="PTHR43802">
    <property type="entry name" value="ENOYL-COA HYDRATASE"/>
    <property type="match status" value="1"/>
</dbReference>